<proteinExistence type="predicted"/>
<evidence type="ECO:0000313" key="3">
    <source>
        <dbReference type="Proteomes" id="UP000796880"/>
    </source>
</evidence>
<reference evidence="2" key="1">
    <citation type="submission" date="2020-03" db="EMBL/GenBank/DDBJ databases">
        <title>A high-quality chromosome-level genome assembly of a woody plant with both climbing and erect habits, Rhamnella rubrinervis.</title>
        <authorList>
            <person name="Lu Z."/>
            <person name="Yang Y."/>
            <person name="Zhu X."/>
            <person name="Sun Y."/>
        </authorList>
    </citation>
    <scope>NUCLEOTIDE SEQUENCE</scope>
    <source>
        <strain evidence="2">BYM</strain>
        <tissue evidence="2">Leaf</tissue>
    </source>
</reference>
<dbReference type="InterPro" id="IPR011990">
    <property type="entry name" value="TPR-like_helical_dom_sf"/>
</dbReference>
<dbReference type="SUPFAM" id="SSF48452">
    <property type="entry name" value="TPR-like"/>
    <property type="match status" value="1"/>
</dbReference>
<organism evidence="2 3">
    <name type="scientific">Rhamnella rubrinervis</name>
    <dbReference type="NCBI Taxonomy" id="2594499"/>
    <lineage>
        <taxon>Eukaryota</taxon>
        <taxon>Viridiplantae</taxon>
        <taxon>Streptophyta</taxon>
        <taxon>Embryophyta</taxon>
        <taxon>Tracheophyta</taxon>
        <taxon>Spermatophyta</taxon>
        <taxon>Magnoliopsida</taxon>
        <taxon>eudicotyledons</taxon>
        <taxon>Gunneridae</taxon>
        <taxon>Pentapetalae</taxon>
        <taxon>rosids</taxon>
        <taxon>fabids</taxon>
        <taxon>Rosales</taxon>
        <taxon>Rhamnaceae</taxon>
        <taxon>rhamnoid group</taxon>
        <taxon>Rhamneae</taxon>
        <taxon>Rhamnella</taxon>
    </lineage>
</organism>
<name>A0A8K0HB84_9ROSA</name>
<dbReference type="OrthoDB" id="439046at2759"/>
<dbReference type="EMBL" id="VOIH02000004">
    <property type="protein sequence ID" value="KAF3449416.1"/>
    <property type="molecule type" value="Genomic_DNA"/>
</dbReference>
<dbReference type="Pfam" id="PF25474">
    <property type="entry name" value="TPR_TmcB"/>
    <property type="match status" value="1"/>
</dbReference>
<dbReference type="Proteomes" id="UP000796880">
    <property type="component" value="Unassembled WGS sequence"/>
</dbReference>
<dbReference type="AlphaFoldDB" id="A0A8K0HB84"/>
<gene>
    <name evidence="2" type="ORF">FNV43_RR10144</name>
</gene>
<evidence type="ECO:0000313" key="2">
    <source>
        <dbReference type="EMBL" id="KAF3449416.1"/>
    </source>
</evidence>
<accession>A0A8K0HB84</accession>
<dbReference type="InterPro" id="IPR057352">
    <property type="entry name" value="TPR_TmcB/C"/>
</dbReference>
<dbReference type="Gene3D" id="1.25.40.10">
    <property type="entry name" value="Tetratricopeptide repeat domain"/>
    <property type="match status" value="1"/>
</dbReference>
<feature type="domain" description="TmcB/TmcC TPR repeats" evidence="1">
    <location>
        <begin position="153"/>
        <end position="196"/>
    </location>
</feature>
<dbReference type="PANTHER" id="PTHR26312">
    <property type="entry name" value="TETRATRICOPEPTIDE REPEAT PROTEIN 5"/>
    <property type="match status" value="1"/>
</dbReference>
<dbReference type="PANTHER" id="PTHR26312:SF123">
    <property type="entry name" value="TETRATRICOPEPTIDE REPEAT (TPR)-LIKE SUPERFAMILY PROTEIN"/>
    <property type="match status" value="1"/>
</dbReference>
<sequence>MKSVLIRTGSVPVQSPHVSGSRRVCLSRNDLRYGVFSSEKSNVCRRSNSSLHFDVNRRGDKCIRRVMSENDVVILISGFSGGSGFFPAKIPEEEYHSEGCDDDIGGPLSLKRSASFIGVWPEVGFSGDGFGKGSESDGGGFGSFGGGNSDKRKMGEYYREMLKTNPSDSLLLRNYGKFLHEVEKDTVGAEEYYGRAILASPGDGELLSLYGKLIWETHRDEDRARSYFDRAVSASPDDCMVLGSYANFMWQAEEDEDEDEEINEKNDMSSTALVAAF</sequence>
<comment type="caution">
    <text evidence="2">The sequence shown here is derived from an EMBL/GenBank/DDBJ whole genome shotgun (WGS) entry which is preliminary data.</text>
</comment>
<protein>
    <recommendedName>
        <fullName evidence="1">TmcB/TmcC TPR repeats domain-containing protein</fullName>
    </recommendedName>
</protein>
<keyword evidence="3" id="KW-1185">Reference proteome</keyword>
<evidence type="ECO:0000259" key="1">
    <source>
        <dbReference type="Pfam" id="PF25474"/>
    </source>
</evidence>